<dbReference type="AlphaFoldDB" id="A0A9W7D1P2"/>
<sequence length="206" mass="21573">MITGAVGNAPVFGIAEENVAEKVGHVAVTLAAAVITGVTDATEPAPGTMAISLVGIAPLPADRRKVSPPPSIPLVLAKLAGVTFGVPAFPLNPVQVAITLEVTILTPADAAVDVAVALLVVVVVELLAVLDAALNPDIPKSSTNSVRQSPESWAHNLPRCAGECRLEEQRSWKDNAKNTRFPLINFGIDEEKTKVSTPFCYRVTIL</sequence>
<evidence type="ECO:0000313" key="2">
    <source>
        <dbReference type="Proteomes" id="UP001165121"/>
    </source>
</evidence>
<gene>
    <name evidence="1" type="ORF">Pfra01_001963400</name>
</gene>
<organism evidence="1 2">
    <name type="scientific">Phytophthora fragariaefolia</name>
    <dbReference type="NCBI Taxonomy" id="1490495"/>
    <lineage>
        <taxon>Eukaryota</taxon>
        <taxon>Sar</taxon>
        <taxon>Stramenopiles</taxon>
        <taxon>Oomycota</taxon>
        <taxon>Peronosporomycetes</taxon>
        <taxon>Peronosporales</taxon>
        <taxon>Peronosporaceae</taxon>
        <taxon>Phytophthora</taxon>
    </lineage>
</organism>
<comment type="caution">
    <text evidence="1">The sequence shown here is derived from an EMBL/GenBank/DDBJ whole genome shotgun (WGS) entry which is preliminary data.</text>
</comment>
<reference evidence="1" key="1">
    <citation type="submission" date="2023-04" db="EMBL/GenBank/DDBJ databases">
        <title>Phytophthora fragariaefolia NBRC 109709.</title>
        <authorList>
            <person name="Ichikawa N."/>
            <person name="Sato H."/>
            <person name="Tonouchi N."/>
        </authorList>
    </citation>
    <scope>NUCLEOTIDE SEQUENCE</scope>
    <source>
        <strain evidence="1">NBRC 109709</strain>
    </source>
</reference>
<dbReference type="EMBL" id="BSXT01002553">
    <property type="protein sequence ID" value="GMF49609.1"/>
    <property type="molecule type" value="Genomic_DNA"/>
</dbReference>
<name>A0A9W7D1P2_9STRA</name>
<dbReference type="Proteomes" id="UP001165121">
    <property type="component" value="Unassembled WGS sequence"/>
</dbReference>
<proteinExistence type="predicted"/>
<accession>A0A9W7D1P2</accession>
<keyword evidence="2" id="KW-1185">Reference proteome</keyword>
<protein>
    <submittedName>
        <fullName evidence="1">Unnamed protein product</fullName>
    </submittedName>
</protein>
<evidence type="ECO:0000313" key="1">
    <source>
        <dbReference type="EMBL" id="GMF49609.1"/>
    </source>
</evidence>